<dbReference type="GO" id="GO:0032259">
    <property type="term" value="P:methylation"/>
    <property type="evidence" value="ECO:0007669"/>
    <property type="project" value="UniProtKB-KW"/>
</dbReference>
<dbReference type="Proteomes" id="UP000324758">
    <property type="component" value="Unassembled WGS sequence"/>
</dbReference>
<keyword evidence="3" id="KW-0489">Methyltransferase</keyword>
<dbReference type="PANTHER" id="PTHR44068">
    <property type="entry name" value="ZGC:194242"/>
    <property type="match status" value="1"/>
</dbReference>
<keyword evidence="1 3" id="KW-0808">Transferase</keyword>
<evidence type="ECO:0000256" key="1">
    <source>
        <dbReference type="ARBA" id="ARBA00022679"/>
    </source>
</evidence>
<dbReference type="PANTHER" id="PTHR44068:SF11">
    <property type="entry name" value="GERANYL DIPHOSPHATE 2-C-METHYLTRANSFERASE"/>
    <property type="match status" value="1"/>
</dbReference>
<dbReference type="OrthoDB" id="7856199at2"/>
<sequence length="279" mass="30876">MKQDPYPTAANPIHSAVVKLFYSRAARQLFTNAWYSLLSNLDRDAAIRFLNYGYASLNGEQVALQAADEPDRYAIQLYHHVASGSAIEGKDVLEVGSGRGGGASYIARYLHPKSYTGLDICKPAIRFSKARYADQGNLAFRVGNALSLPFADESFDILVNVESAQHYGDMGRFLDEVHRVLRPGGAFLMACFEDRSKDVYPREALAQSRLRLVREDDITPNVARALELDGARRTALADEIVPRMLLGVSHEFAGIPGTQLHASFADGTCPYYCFTCRKD</sequence>
<evidence type="ECO:0000313" key="4">
    <source>
        <dbReference type="Proteomes" id="UP000324758"/>
    </source>
</evidence>
<dbReference type="SUPFAM" id="SSF53335">
    <property type="entry name" value="S-adenosyl-L-methionine-dependent methyltransferases"/>
    <property type="match status" value="1"/>
</dbReference>
<dbReference type="Gene3D" id="3.40.50.150">
    <property type="entry name" value="Vaccinia Virus protein VP39"/>
    <property type="match status" value="1"/>
</dbReference>
<evidence type="ECO:0000313" key="3">
    <source>
        <dbReference type="EMBL" id="TYL90975.1"/>
    </source>
</evidence>
<dbReference type="GO" id="GO:0008757">
    <property type="term" value="F:S-adenosylmethionine-dependent methyltransferase activity"/>
    <property type="evidence" value="ECO:0007669"/>
    <property type="project" value="InterPro"/>
</dbReference>
<comment type="caution">
    <text evidence="3">The sequence shown here is derived from an EMBL/GenBank/DDBJ whole genome shotgun (WGS) entry which is preliminary data.</text>
</comment>
<dbReference type="CDD" id="cd02440">
    <property type="entry name" value="AdoMet_MTases"/>
    <property type="match status" value="1"/>
</dbReference>
<proteinExistence type="predicted"/>
<gene>
    <name evidence="3" type="ORF">FXB40_30605</name>
</gene>
<feature type="domain" description="Methyltransferase type 11" evidence="2">
    <location>
        <begin position="93"/>
        <end position="188"/>
    </location>
</feature>
<dbReference type="InterPro" id="IPR013216">
    <property type="entry name" value="Methyltransf_11"/>
</dbReference>
<dbReference type="RefSeq" id="WP_148775827.1">
    <property type="nucleotide sequence ID" value="NZ_VSSS01000050.1"/>
</dbReference>
<accession>A0A5D3K5R2</accession>
<protein>
    <submittedName>
        <fullName evidence="3">Class I SAM-dependent methyltransferase</fullName>
    </submittedName>
</protein>
<evidence type="ECO:0000259" key="2">
    <source>
        <dbReference type="Pfam" id="PF08241"/>
    </source>
</evidence>
<name>A0A5D3K5R2_9BRAD</name>
<organism evidence="3 4">
    <name type="scientific">Bradyrhizobium rifense</name>
    <dbReference type="NCBI Taxonomy" id="515499"/>
    <lineage>
        <taxon>Bacteria</taxon>
        <taxon>Pseudomonadati</taxon>
        <taxon>Pseudomonadota</taxon>
        <taxon>Alphaproteobacteria</taxon>
        <taxon>Hyphomicrobiales</taxon>
        <taxon>Nitrobacteraceae</taxon>
        <taxon>Bradyrhizobium</taxon>
    </lineage>
</organism>
<reference evidence="3 4" key="1">
    <citation type="submission" date="2019-08" db="EMBL/GenBank/DDBJ databases">
        <title>Bradyrhizobium hipponensis sp. nov., a rhizobium isolated from a Lupinus angustifolius root nodule in Tunisia.</title>
        <authorList>
            <person name="Off K."/>
            <person name="Rejili M."/>
            <person name="Mars M."/>
            <person name="Brachmann A."/>
            <person name="Marin M."/>
        </authorList>
    </citation>
    <scope>NUCLEOTIDE SEQUENCE [LARGE SCALE GENOMIC DNA]</scope>
    <source>
        <strain evidence="3 4">CTAW71</strain>
    </source>
</reference>
<keyword evidence="4" id="KW-1185">Reference proteome</keyword>
<dbReference type="EMBL" id="VSSS01000050">
    <property type="protein sequence ID" value="TYL90975.1"/>
    <property type="molecule type" value="Genomic_DNA"/>
</dbReference>
<dbReference type="AlphaFoldDB" id="A0A5D3K5R2"/>
<dbReference type="Pfam" id="PF08241">
    <property type="entry name" value="Methyltransf_11"/>
    <property type="match status" value="1"/>
</dbReference>
<dbReference type="InterPro" id="IPR029063">
    <property type="entry name" value="SAM-dependent_MTases_sf"/>
</dbReference>
<dbReference type="InterPro" id="IPR050447">
    <property type="entry name" value="Erg6_SMT_methyltransf"/>
</dbReference>